<dbReference type="Proteomes" id="UP001216907">
    <property type="component" value="Unassembled WGS sequence"/>
</dbReference>
<name>A0ABT6FDY9_9BACT</name>
<keyword evidence="4" id="KW-1185">Reference proteome</keyword>
<dbReference type="PANTHER" id="PTHR38033">
    <property type="entry name" value="MEMBRANE PROTEIN-RELATED"/>
    <property type="match status" value="1"/>
</dbReference>
<keyword evidence="1" id="KW-0812">Transmembrane</keyword>
<dbReference type="EMBL" id="JARRAG010000002">
    <property type="protein sequence ID" value="MDG3005791.1"/>
    <property type="molecule type" value="Genomic_DNA"/>
</dbReference>
<dbReference type="InterPro" id="IPR038522">
    <property type="entry name" value="T4/T6SS_DotU_sf"/>
</dbReference>
<reference evidence="3 4" key="1">
    <citation type="submission" date="2023-03" db="EMBL/GenBank/DDBJ databases">
        <title>Paludisphaera mucosa sp. nov. a novel planctomycete from northern fen.</title>
        <authorList>
            <person name="Ivanova A."/>
        </authorList>
    </citation>
    <scope>NUCLEOTIDE SEQUENCE [LARGE SCALE GENOMIC DNA]</scope>
    <source>
        <strain evidence="3 4">Pla2</strain>
    </source>
</reference>
<gene>
    <name evidence="3" type="ORF">PZE19_18545</name>
</gene>
<organism evidence="3 4">
    <name type="scientific">Paludisphaera mucosa</name>
    <dbReference type="NCBI Taxonomy" id="3030827"/>
    <lineage>
        <taxon>Bacteria</taxon>
        <taxon>Pseudomonadati</taxon>
        <taxon>Planctomycetota</taxon>
        <taxon>Planctomycetia</taxon>
        <taxon>Isosphaerales</taxon>
        <taxon>Isosphaeraceae</taxon>
        <taxon>Paludisphaera</taxon>
    </lineage>
</organism>
<feature type="transmembrane region" description="Helical" evidence="1">
    <location>
        <begin position="183"/>
        <end position="205"/>
    </location>
</feature>
<proteinExistence type="predicted"/>
<keyword evidence="1" id="KW-1133">Transmembrane helix</keyword>
<evidence type="ECO:0000313" key="4">
    <source>
        <dbReference type="Proteomes" id="UP001216907"/>
    </source>
</evidence>
<evidence type="ECO:0000256" key="1">
    <source>
        <dbReference type="SAM" id="Phobius"/>
    </source>
</evidence>
<dbReference type="InterPro" id="IPR017732">
    <property type="entry name" value="T4/T6SS_DotU"/>
</dbReference>
<dbReference type="RefSeq" id="WP_277862121.1">
    <property type="nucleotide sequence ID" value="NZ_JARRAG010000002.1"/>
</dbReference>
<dbReference type="Gene3D" id="1.25.40.590">
    <property type="entry name" value="Type IV / VI secretion system, DotU"/>
    <property type="match status" value="1"/>
</dbReference>
<feature type="domain" description="Type IV / VI secretion system DotU" evidence="2">
    <location>
        <begin position="6"/>
        <end position="204"/>
    </location>
</feature>
<accession>A0ABT6FDY9</accession>
<dbReference type="Pfam" id="PF09850">
    <property type="entry name" value="DotU"/>
    <property type="match status" value="1"/>
</dbReference>
<evidence type="ECO:0000259" key="2">
    <source>
        <dbReference type="Pfam" id="PF09850"/>
    </source>
</evidence>
<keyword evidence="1" id="KW-0472">Membrane</keyword>
<dbReference type="PANTHER" id="PTHR38033:SF1">
    <property type="entry name" value="DOTU FAMILY TYPE IV_VI SECRETION SYSTEM PROTEIN"/>
    <property type="match status" value="1"/>
</dbReference>
<evidence type="ECO:0000313" key="3">
    <source>
        <dbReference type="EMBL" id="MDG3005791.1"/>
    </source>
</evidence>
<comment type="caution">
    <text evidence="3">The sequence shown here is derived from an EMBL/GenBank/DDBJ whole genome shotgun (WGS) entry which is preliminary data.</text>
</comment>
<protein>
    <submittedName>
        <fullName evidence="3">DotU family type IV/VI secretion system protein</fullName>
    </submittedName>
</protein>
<sequence length="214" mass="24380">MTDGFADLVMPLFRKVLDLRRRLERGEARTLDDAMRQVQSWIDEAGRRAVTDPTLGRVFDEARYGLVAWIDEVLTDSEWGHSVGWGFEQHVLEWLTFRSHDRAWRFYEHAEDLDARGAFDPLEAYLVCVTLGFRGELAQDPDRMTDWVERIYARVGEGGSVESRPFPEEEPGAGLQPLRGPSLLVKVSALAAFTLLFTLAAYLFAIHHDYYSAG</sequence>